<dbReference type="Pfam" id="PF13871">
    <property type="entry name" value="Helicase_C_4"/>
    <property type="match status" value="1"/>
</dbReference>
<dbReference type="InterPro" id="IPR002052">
    <property type="entry name" value="DNA_methylase_N6_adenine_CS"/>
</dbReference>
<dbReference type="EMBL" id="FUZU01000001">
    <property type="protein sequence ID" value="SKC47811.1"/>
    <property type="molecule type" value="Genomic_DNA"/>
</dbReference>
<reference evidence="3 4" key="1">
    <citation type="submission" date="2017-02" db="EMBL/GenBank/DDBJ databases">
        <authorList>
            <person name="Peterson S.W."/>
        </authorList>
    </citation>
    <scope>NUCLEOTIDE SEQUENCE [LARGE SCALE GENOMIC DNA]</scope>
    <source>
        <strain evidence="3 4">DSM 25262</strain>
    </source>
</reference>
<sequence length="1721" mass="192766">MLTAENDKGKFIRHVWENLRTGVRDTKTSIEKIAASYGIDDKTHVKEYTELAIVLKARSIAQSQESVEEKYWSIVKLYESQVTLSHRTSQSVLLQQYSTPAPISFLAGIFVNANEAISVFEPSAGNGLLTVAAHPSRVTVNEIDPIRRSNLLDQGYSEVLNQDATLPFKGFEKKFDSVITNPPFGIHAEVNYEGFRIKTLDHLMALRALDTMKDNGKAAIIIGGHNRYDKKGRFQKGEWRFFFNYIYSRYHVSDLLNINGRELYSRQGTSFNTRLILINGRKAIPTGAAPIADKERDKVVDSFEALYERVIEQVEPRKLIRMNDLEAEARELEALLTGDDLGSTANHKVIVILGQQYWIIQEYKGYNIVRRVKERDSLIYVHNPRHHSLFAVAHVNTSSTSGSRRFIPETNTIETARAYIDWVVGYTDVNGSELGMPYTPASESCFVLDTVVPDSMGYETHAALKRIKEAVGGDMDEYVRERLNYKTKTELCKALSAEQIDAVAMAIYNIEERGQGMIIGDQTGIGKGRIAASIVRYGVEQGVQPIFITEKANLFSDIYRDLSAIGSAHLVPFIVNGREGKTDIKDEEGNVVYQALAPAEQNQIFMRERVPANYDFVVATYSQFNSPDSKPVKPNFLKAIARENIIIMDEAHNSSGSGNTGTFMQSAIEHTRGVVFLSATFAKRPDNMPLYAMKTSIRDASLSREGLIEAITIGGVALQEVLASQLVAEGQMIRRERSFEGVEVNYITLDEKEAEHKAIADNITEIVRDIISFQTNYVDKQVEEMDDLAVAEGKQVEVREGTSQAGVDNLPYFSKVFNVINQMLFSIKAESVAERAIARLKEGKKPVIAFASTMGSFIEQMENENGTPVSDGDVILADFSIVLQKGLEGVLRYTVTDVDGRRVFETFDITTFSAEAQQEYQRISERIREASTGISISPIDIIIEKIQTAGYTVAEVTGRKYKIQFSAAHENDSLGIAGGKSNYTHGDKVIQTSTGKVGFIKFISKIGSVIPGRDNSRSYDFEYEVELEEEDMFVTVAESDLKPYIPSQKKSFTGLVLSRKRENTNDAFRKFNNNEVDVLLINQSGSTGASAHAIVTPKVTKEKVKQRVMIVLQPELDISTEVQKRGRINRTGQLHKPIYDYVNSAIPAEKRLMMMLQKKLKSLDANTTSNQKSSTKILDVPDFLNKYGDKVVEEYLNENPEINGLLNYPLESGDKEDAAHKVSGRVAVLSTEMQQKFYIEISERYSEHVDYLKQSGEYDLEVEAMDLQAETISLRPVIVGKGGYSAFGDDSILETVMANVLKKPFTKTEIDKLLTDSLQGNDAKTLQQEMIAEHKAFQEVEINRELLDNVSQYDKLNAEIPNEKKLQKILQKDGQDAYDQAVASRAKEVEKARIDSQDRIKKLYTNRGFLIERIMKSFFVGRLLNYPVNTFDNGAGTVPGIFLGFMIDKKRLNPYAPSSLRMRFALANGNKYMVVPASNSQVIHGIIGASSTIAQPDYTDLLDMWEGAIKESTVNRKIRHIVTGNVLQAFSEYRGKLVNYTTSNGETKKGILLPEYWKTEEGKKQETIVPLFRAIKVIRSLITGAAITTSNGVSILRTSGHFKIMVAAARSKGGNVYLDSDILMLVNKNNFEKVSDKMTALLEVDRIDRFVEVLQEKLNDSLSLKPTQYELIRNDIPKRMVQAQQKPGTAIQPKNKSITIDTLELEALALELELELLNFAA</sequence>
<dbReference type="Proteomes" id="UP000190961">
    <property type="component" value="Unassembled WGS sequence"/>
</dbReference>
<comment type="similarity">
    <text evidence="1">Belongs to the SBNO family.</text>
</comment>
<dbReference type="GO" id="GO:0008168">
    <property type="term" value="F:methyltransferase activity"/>
    <property type="evidence" value="ECO:0007669"/>
    <property type="project" value="UniProtKB-KW"/>
</dbReference>
<dbReference type="InterPro" id="IPR026937">
    <property type="entry name" value="SBNO_Helicase_C_dom"/>
</dbReference>
<evidence type="ECO:0000313" key="3">
    <source>
        <dbReference type="EMBL" id="SKC47811.1"/>
    </source>
</evidence>
<dbReference type="Pfam" id="PF13872">
    <property type="entry name" value="AAA_34"/>
    <property type="match status" value="1"/>
</dbReference>
<gene>
    <name evidence="3" type="ORF">SAMN05660236_0875</name>
</gene>
<dbReference type="Gene3D" id="3.40.50.300">
    <property type="entry name" value="P-loop containing nucleotide triphosphate hydrolases"/>
    <property type="match status" value="1"/>
</dbReference>
<dbReference type="GO" id="GO:0032259">
    <property type="term" value="P:methylation"/>
    <property type="evidence" value="ECO:0007669"/>
    <property type="project" value="UniProtKB-KW"/>
</dbReference>
<evidence type="ECO:0000259" key="2">
    <source>
        <dbReference type="PROSITE" id="PS51192"/>
    </source>
</evidence>
<dbReference type="PRINTS" id="PR00507">
    <property type="entry name" value="N12N6MTFRASE"/>
</dbReference>
<dbReference type="SUPFAM" id="SSF53335">
    <property type="entry name" value="S-adenosyl-L-methionine-dependent methyltransferases"/>
    <property type="match status" value="1"/>
</dbReference>
<keyword evidence="3" id="KW-0808">Transferase</keyword>
<protein>
    <submittedName>
        <fullName evidence="3">Predicted RNA methylase</fullName>
    </submittedName>
</protein>
<dbReference type="PROSITE" id="PS00092">
    <property type="entry name" value="N6_MTASE"/>
    <property type="match status" value="1"/>
</dbReference>
<dbReference type="SMART" id="SM00487">
    <property type="entry name" value="DEXDc"/>
    <property type="match status" value="1"/>
</dbReference>
<evidence type="ECO:0000313" key="4">
    <source>
        <dbReference type="Proteomes" id="UP000190961"/>
    </source>
</evidence>
<dbReference type="InterPro" id="IPR026741">
    <property type="entry name" value="SNO"/>
</dbReference>
<accession>A0A1T5J8S1</accession>
<dbReference type="InterPro" id="IPR039187">
    <property type="entry name" value="SNO_AAA"/>
</dbReference>
<dbReference type="PANTHER" id="PTHR12706:SF30">
    <property type="entry name" value="PROTEIN STRAWBERRY NOTCH-RELATED"/>
    <property type="match status" value="1"/>
</dbReference>
<proteinExistence type="inferred from homology"/>
<dbReference type="InterPro" id="IPR014001">
    <property type="entry name" value="Helicase_ATP-bd"/>
</dbReference>
<dbReference type="GO" id="GO:0003676">
    <property type="term" value="F:nucleic acid binding"/>
    <property type="evidence" value="ECO:0007669"/>
    <property type="project" value="InterPro"/>
</dbReference>
<dbReference type="STRING" id="688867.SAMN05660236_0875"/>
<keyword evidence="4" id="KW-1185">Reference proteome</keyword>
<dbReference type="PROSITE" id="PS51192">
    <property type="entry name" value="HELICASE_ATP_BIND_1"/>
    <property type="match status" value="1"/>
</dbReference>
<dbReference type="InterPro" id="IPR029063">
    <property type="entry name" value="SAM-dependent_MTases_sf"/>
</dbReference>
<dbReference type="Gene3D" id="3.40.50.150">
    <property type="entry name" value="Vaccinia Virus protein VP39"/>
    <property type="match status" value="1"/>
</dbReference>
<name>A0A1T5J8S1_9BACT</name>
<evidence type="ECO:0000256" key="1">
    <source>
        <dbReference type="ARBA" id="ARBA00006992"/>
    </source>
</evidence>
<dbReference type="InterPro" id="IPR027417">
    <property type="entry name" value="P-loop_NTPase"/>
</dbReference>
<dbReference type="OrthoDB" id="9815272at2"/>
<feature type="domain" description="Helicase ATP-binding" evidence="2">
    <location>
        <begin position="508"/>
        <end position="699"/>
    </location>
</feature>
<dbReference type="PANTHER" id="PTHR12706">
    <property type="entry name" value="STRAWBERRY NOTCH-RELATED"/>
    <property type="match status" value="1"/>
</dbReference>
<dbReference type="GO" id="GO:0006355">
    <property type="term" value="P:regulation of DNA-templated transcription"/>
    <property type="evidence" value="ECO:0007669"/>
    <property type="project" value="InterPro"/>
</dbReference>
<dbReference type="SUPFAM" id="SSF52540">
    <property type="entry name" value="P-loop containing nucleoside triphosphate hydrolases"/>
    <property type="match status" value="2"/>
</dbReference>
<organism evidence="3 4">
    <name type="scientific">Ohtaekwangia koreensis</name>
    <dbReference type="NCBI Taxonomy" id="688867"/>
    <lineage>
        <taxon>Bacteria</taxon>
        <taxon>Pseudomonadati</taxon>
        <taxon>Bacteroidota</taxon>
        <taxon>Cytophagia</taxon>
        <taxon>Cytophagales</taxon>
        <taxon>Fulvivirgaceae</taxon>
        <taxon>Ohtaekwangia</taxon>
    </lineage>
</organism>
<keyword evidence="3" id="KW-0489">Methyltransferase</keyword>
<dbReference type="RefSeq" id="WP_079685465.1">
    <property type="nucleotide sequence ID" value="NZ_FUZU01000001.1"/>
</dbReference>